<dbReference type="KEGG" id="beq:BEWA_001260"/>
<sequence>MGQVDGFSNFDNVGTSQSKRRRRKRNWDTPDESATLGELKAKSAEEEQKRRQKRLYIGNLPHGKLKSCIIGWKSIVVARFKGIC</sequence>
<evidence type="ECO:0000313" key="3">
    <source>
        <dbReference type="Proteomes" id="UP000031512"/>
    </source>
</evidence>
<organism evidence="2 3">
    <name type="scientific">Theileria equi strain WA</name>
    <dbReference type="NCBI Taxonomy" id="1537102"/>
    <lineage>
        <taxon>Eukaryota</taxon>
        <taxon>Sar</taxon>
        <taxon>Alveolata</taxon>
        <taxon>Apicomplexa</taxon>
        <taxon>Aconoidasida</taxon>
        <taxon>Piroplasmida</taxon>
        <taxon>Theileriidae</taxon>
        <taxon>Theileria</taxon>
    </lineage>
</organism>
<proteinExistence type="predicted"/>
<gene>
    <name evidence="2" type="ORF">BEWA_001260</name>
</gene>
<dbReference type="GeneID" id="15805852"/>
<evidence type="ECO:0000256" key="1">
    <source>
        <dbReference type="SAM" id="MobiDB-lite"/>
    </source>
</evidence>
<dbReference type="STRING" id="1537102.L0B0Q0"/>
<dbReference type="Proteomes" id="UP000031512">
    <property type="component" value="Chromosome 3"/>
</dbReference>
<dbReference type="EMBL" id="CP001670">
    <property type="protein sequence ID" value="AFZ80719.1"/>
    <property type="molecule type" value="Genomic_DNA"/>
</dbReference>
<feature type="region of interest" description="Disordered" evidence="1">
    <location>
        <begin position="1"/>
        <end position="47"/>
    </location>
</feature>
<evidence type="ECO:0000313" key="2">
    <source>
        <dbReference type="EMBL" id="AFZ80719.1"/>
    </source>
</evidence>
<keyword evidence="3" id="KW-1185">Reference proteome</keyword>
<reference evidence="2 3" key="1">
    <citation type="journal article" date="2012" name="BMC Genomics">
        <title>Comparative genomic analysis and phylogenetic position of Theileria equi.</title>
        <authorList>
            <person name="Kappmeyer L.S."/>
            <person name="Thiagarajan M."/>
            <person name="Herndon D.R."/>
            <person name="Ramsay J.D."/>
            <person name="Caler E."/>
            <person name="Djikeng A."/>
            <person name="Gillespie J.J."/>
            <person name="Lau A.O."/>
            <person name="Roalson E.H."/>
            <person name="Silva J.C."/>
            <person name="Silva M.G."/>
            <person name="Suarez C.E."/>
            <person name="Ueti M.W."/>
            <person name="Nene V.M."/>
            <person name="Mealey R.H."/>
            <person name="Knowles D.P."/>
            <person name="Brayton K.A."/>
        </authorList>
    </citation>
    <scope>NUCLEOTIDE SEQUENCE [LARGE SCALE GENOMIC DNA]</scope>
    <source>
        <strain evidence="2 3">WA</strain>
    </source>
</reference>
<dbReference type="AlphaFoldDB" id="L0B0Q0"/>
<protein>
    <submittedName>
        <fullName evidence="2">Uncharacterized protein</fullName>
    </submittedName>
</protein>
<name>L0B0Q0_THEEQ</name>
<dbReference type="VEuPathDB" id="PiroplasmaDB:BEWA_001260"/>
<accession>L0B0Q0</accession>
<dbReference type="RefSeq" id="XP_004830385.1">
    <property type="nucleotide sequence ID" value="XM_004830328.1"/>
</dbReference>